<dbReference type="GO" id="GO:0003684">
    <property type="term" value="F:damaged DNA binding"/>
    <property type="evidence" value="ECO:0007669"/>
    <property type="project" value="InterPro"/>
</dbReference>
<dbReference type="InterPro" id="IPR000214">
    <property type="entry name" value="Znf_DNA_glyclase/AP_lyase"/>
</dbReference>
<dbReference type="InterPro" id="IPR010979">
    <property type="entry name" value="Ribosomal_uS13-like_H2TH"/>
</dbReference>
<evidence type="ECO:0000256" key="11">
    <source>
        <dbReference type="ARBA" id="ARBA00023239"/>
    </source>
</evidence>
<comment type="similarity">
    <text evidence="2 15">Belongs to the FPG family.</text>
</comment>
<comment type="cofactor">
    <cofactor evidence="15">
        <name>Zn(2+)</name>
        <dbReference type="ChEBI" id="CHEBI:29105"/>
    </cofactor>
    <text evidence="15">Binds 1 zinc ion per subunit.</text>
</comment>
<dbReference type="InterPro" id="IPR015886">
    <property type="entry name" value="H2TH_FPG"/>
</dbReference>
<dbReference type="CDD" id="cd08966">
    <property type="entry name" value="EcFpg-like_N"/>
    <property type="match status" value="1"/>
</dbReference>
<feature type="domain" description="Formamidopyrimidine-DNA glycosylase catalytic" evidence="17">
    <location>
        <begin position="2"/>
        <end position="114"/>
    </location>
</feature>
<dbReference type="HAMAP" id="MF_00103">
    <property type="entry name" value="Fapy_DNA_glycosyl"/>
    <property type="match status" value="1"/>
</dbReference>
<evidence type="ECO:0000256" key="15">
    <source>
        <dbReference type="HAMAP-Rule" id="MF_00103"/>
    </source>
</evidence>
<evidence type="ECO:0000256" key="6">
    <source>
        <dbReference type="ARBA" id="ARBA00022771"/>
    </source>
</evidence>
<keyword evidence="13 15" id="KW-0326">Glycosidase</keyword>
<dbReference type="Proteomes" id="UP000051297">
    <property type="component" value="Unassembled WGS sequence"/>
</dbReference>
<evidence type="ECO:0000256" key="1">
    <source>
        <dbReference type="ARBA" id="ARBA00001668"/>
    </source>
</evidence>
<dbReference type="EC" id="4.2.99.18" evidence="15"/>
<evidence type="ECO:0000256" key="12">
    <source>
        <dbReference type="ARBA" id="ARBA00023268"/>
    </source>
</evidence>
<dbReference type="SUPFAM" id="SSF57716">
    <property type="entry name" value="Glucocorticoid receptor-like (DNA-binding domain)"/>
    <property type="match status" value="1"/>
</dbReference>
<feature type="binding site" evidence="15">
    <location>
        <position position="111"/>
    </location>
    <ligand>
        <name>DNA</name>
        <dbReference type="ChEBI" id="CHEBI:16991"/>
    </ligand>
</feature>
<organism evidence="18 19">
    <name type="scientific">candidate division WWE3 bacterium CSP1-7</name>
    <dbReference type="NCBI Taxonomy" id="1576480"/>
    <lineage>
        <taxon>Bacteria</taxon>
        <taxon>Katanobacteria</taxon>
    </lineage>
</organism>
<evidence type="ECO:0000256" key="9">
    <source>
        <dbReference type="ARBA" id="ARBA00023125"/>
    </source>
</evidence>
<comment type="catalytic activity">
    <reaction evidence="14 15">
        <text>2'-deoxyribonucleotide-(2'-deoxyribose 5'-phosphate)-2'-deoxyribonucleotide-DNA = a 3'-end 2'-deoxyribonucleotide-(2,3-dehydro-2,3-deoxyribose 5'-phosphate)-DNA + a 5'-end 5'-phospho-2'-deoxyribonucleoside-DNA + H(+)</text>
        <dbReference type="Rhea" id="RHEA:66592"/>
        <dbReference type="Rhea" id="RHEA-COMP:13180"/>
        <dbReference type="Rhea" id="RHEA-COMP:16897"/>
        <dbReference type="Rhea" id="RHEA-COMP:17067"/>
        <dbReference type="ChEBI" id="CHEBI:15378"/>
        <dbReference type="ChEBI" id="CHEBI:136412"/>
        <dbReference type="ChEBI" id="CHEBI:157695"/>
        <dbReference type="ChEBI" id="CHEBI:167181"/>
        <dbReference type="EC" id="4.2.99.18"/>
    </reaction>
</comment>
<comment type="caution">
    <text evidence="18">The sequence shown here is derived from an EMBL/GenBank/DDBJ whole genome shotgun (WGS) entry which is preliminary data.</text>
</comment>
<evidence type="ECO:0000256" key="10">
    <source>
        <dbReference type="ARBA" id="ARBA00023204"/>
    </source>
</evidence>
<evidence type="ECO:0000313" key="19">
    <source>
        <dbReference type="Proteomes" id="UP000051297"/>
    </source>
</evidence>
<keyword evidence="11 15" id="KW-0456">Lyase</keyword>
<dbReference type="PANTHER" id="PTHR22993">
    <property type="entry name" value="FORMAMIDOPYRIMIDINE-DNA GLYCOSYLASE"/>
    <property type="match status" value="1"/>
</dbReference>
<dbReference type="PROSITE" id="PS51066">
    <property type="entry name" value="ZF_FPG_2"/>
    <property type="match status" value="1"/>
</dbReference>
<dbReference type="EC" id="3.2.2.23" evidence="15"/>
<dbReference type="PANTHER" id="PTHR22993:SF9">
    <property type="entry name" value="FORMAMIDOPYRIMIDINE-DNA GLYCOSYLASE"/>
    <property type="match status" value="1"/>
</dbReference>
<keyword evidence="12 15" id="KW-0511">Multifunctional enzyme</keyword>
<dbReference type="SUPFAM" id="SSF46946">
    <property type="entry name" value="S13-like H2TH domain"/>
    <property type="match status" value="1"/>
</dbReference>
<dbReference type="SUPFAM" id="SSF81624">
    <property type="entry name" value="N-terminal domain of MutM-like DNA repair proteins"/>
    <property type="match status" value="1"/>
</dbReference>
<dbReference type="GO" id="GO:0034039">
    <property type="term" value="F:8-oxo-7,8-dihydroguanine DNA N-glycosylase activity"/>
    <property type="evidence" value="ECO:0007669"/>
    <property type="project" value="TreeGrafter"/>
</dbReference>
<keyword evidence="5 15" id="KW-0227">DNA damage</keyword>
<dbReference type="InterPro" id="IPR020629">
    <property type="entry name" value="FPG_Glyclase"/>
</dbReference>
<sequence length="276" mass="31128">MPELPEVETIRKQLNKEVAGLSVVDIWTDAPKMIRPSQREVLKRTKGQRVTAVERRGKLLIFRLAGKENLVLHLRLSGQLFLHKPNDSRDPFLHVIIKLSNGKELRFNDQRKFGYISLVASDEDLEKIVAGYGPEPFADLTLEKFSAALKRSGRAIKVLLLDQKAVSGIGNIYANEALWLAKIHPEAKSSSISDSQIKSLYEAVLKVLEDGLRLGGATIADDKYRNLYGERGNYAQVVRVYQRKGQPCQRCGHKIEYLRVGQRGTFVCSNCQRLNT</sequence>
<evidence type="ECO:0000256" key="14">
    <source>
        <dbReference type="ARBA" id="ARBA00044632"/>
    </source>
</evidence>
<dbReference type="InterPro" id="IPR010663">
    <property type="entry name" value="Znf_FPG/IleRS"/>
</dbReference>
<comment type="caution">
    <text evidence="15">Lacks conserved residue(s) required for the propagation of feature annotation.</text>
</comment>
<dbReference type="NCBIfam" id="NF002211">
    <property type="entry name" value="PRK01103.1"/>
    <property type="match status" value="1"/>
</dbReference>
<keyword evidence="8 15" id="KW-0862">Zinc</keyword>
<dbReference type="AlphaFoldDB" id="A0A0T5ZX88"/>
<dbReference type="GO" id="GO:0006284">
    <property type="term" value="P:base-excision repair"/>
    <property type="evidence" value="ECO:0007669"/>
    <property type="project" value="InterPro"/>
</dbReference>
<dbReference type="SMART" id="SM01232">
    <property type="entry name" value="H2TH"/>
    <property type="match status" value="1"/>
</dbReference>
<evidence type="ECO:0000256" key="4">
    <source>
        <dbReference type="ARBA" id="ARBA00022723"/>
    </source>
</evidence>
<comment type="subunit">
    <text evidence="3 15">Monomer.</text>
</comment>
<dbReference type="GO" id="GO:0140078">
    <property type="term" value="F:class I DNA-(apurinic or apyrimidinic site) endonuclease activity"/>
    <property type="evidence" value="ECO:0007669"/>
    <property type="project" value="UniProtKB-EC"/>
</dbReference>
<evidence type="ECO:0000259" key="17">
    <source>
        <dbReference type="PROSITE" id="PS51068"/>
    </source>
</evidence>
<dbReference type="EMBL" id="LDXK01000003">
    <property type="protein sequence ID" value="KRT67402.1"/>
    <property type="molecule type" value="Genomic_DNA"/>
</dbReference>
<evidence type="ECO:0000256" key="3">
    <source>
        <dbReference type="ARBA" id="ARBA00011245"/>
    </source>
</evidence>
<proteinExistence type="inferred from homology"/>
<gene>
    <name evidence="15" type="primary">mutM</name>
    <name evidence="15" type="synonym">fpg</name>
    <name evidence="18" type="ORF">XU08_C0003G0078</name>
</gene>
<dbReference type="NCBIfam" id="TIGR00577">
    <property type="entry name" value="fpg"/>
    <property type="match status" value="1"/>
</dbReference>
<evidence type="ECO:0000259" key="16">
    <source>
        <dbReference type="PROSITE" id="PS51066"/>
    </source>
</evidence>
<dbReference type="Pfam" id="PF06827">
    <property type="entry name" value="zf-FPG_IleRS"/>
    <property type="match status" value="1"/>
</dbReference>
<keyword evidence="7 15" id="KW-0378">Hydrolase</keyword>
<keyword evidence="4 15" id="KW-0479">Metal-binding</keyword>
<evidence type="ECO:0000256" key="2">
    <source>
        <dbReference type="ARBA" id="ARBA00009409"/>
    </source>
</evidence>
<comment type="catalytic activity">
    <reaction evidence="1 15">
        <text>Hydrolysis of DNA containing ring-opened 7-methylguanine residues, releasing 2,6-diamino-4-hydroxy-5-(N-methyl)formamidopyrimidine.</text>
        <dbReference type="EC" id="3.2.2.23"/>
    </reaction>
</comment>
<evidence type="ECO:0000256" key="13">
    <source>
        <dbReference type="ARBA" id="ARBA00023295"/>
    </source>
</evidence>
<reference evidence="18 19" key="1">
    <citation type="submission" date="2015-05" db="EMBL/GenBank/DDBJ databases">
        <title>Critical biogeochemical functions in the subsurface are associated with bacteria from new phyla and little studied lineages.</title>
        <authorList>
            <person name="Hug L.A."/>
            <person name="Thomas B.C."/>
            <person name="Sharon I."/>
            <person name="Brown C.T."/>
            <person name="Sharma R."/>
            <person name="Hettich R.L."/>
            <person name="Wilkins M.J."/>
            <person name="Williams K.H."/>
            <person name="Singh A."/>
            <person name="Banfield J.F."/>
        </authorList>
    </citation>
    <scope>NUCLEOTIDE SEQUENCE [LARGE SCALE GENOMIC DNA]</scope>
    <source>
        <strain evidence="18">CSP1-7</strain>
    </source>
</reference>
<feature type="active site" description="Proton donor" evidence="15">
    <location>
        <position position="3"/>
    </location>
</feature>
<dbReference type="SMART" id="SM00898">
    <property type="entry name" value="Fapy_DNA_glyco"/>
    <property type="match status" value="1"/>
</dbReference>
<protein>
    <recommendedName>
        <fullName evidence="15">Formamidopyrimidine-DNA glycosylase</fullName>
        <shortName evidence="15">Fapy-DNA glycosylase</shortName>
        <ecNumber evidence="15">3.2.2.23</ecNumber>
    </recommendedName>
    <alternativeName>
        <fullName evidence="15">DNA-(apurinic or apyrimidinic site) lyase MutM</fullName>
        <shortName evidence="15">AP lyase MutM</shortName>
        <ecNumber evidence="15">4.2.99.18</ecNumber>
    </alternativeName>
</protein>
<dbReference type="Gene3D" id="3.20.190.10">
    <property type="entry name" value="MutM-like, N-terminal"/>
    <property type="match status" value="1"/>
</dbReference>
<dbReference type="FunFam" id="1.10.8.50:FF:000003">
    <property type="entry name" value="Formamidopyrimidine-DNA glycosylase"/>
    <property type="match status" value="1"/>
</dbReference>
<keyword evidence="10 15" id="KW-0234">DNA repair</keyword>
<dbReference type="PATRIC" id="fig|1576480.3.peg.466"/>
<keyword evidence="9 15" id="KW-0238">DNA-binding</keyword>
<dbReference type="PROSITE" id="PS51068">
    <property type="entry name" value="FPG_CAT"/>
    <property type="match status" value="1"/>
</dbReference>
<name>A0A0T5ZX88_UNCKA</name>
<feature type="domain" description="FPG-type" evidence="16">
    <location>
        <begin position="239"/>
        <end position="273"/>
    </location>
</feature>
<dbReference type="Gene3D" id="1.10.8.50">
    <property type="match status" value="1"/>
</dbReference>
<dbReference type="Pfam" id="PF06831">
    <property type="entry name" value="H2TH"/>
    <property type="match status" value="1"/>
</dbReference>
<evidence type="ECO:0000256" key="8">
    <source>
        <dbReference type="ARBA" id="ARBA00022833"/>
    </source>
</evidence>
<feature type="active site" description="Schiff-base intermediate with DNA" evidence="15">
    <location>
        <position position="2"/>
    </location>
</feature>
<dbReference type="Pfam" id="PF01149">
    <property type="entry name" value="Fapy_DNA_glyco"/>
    <property type="match status" value="1"/>
</dbReference>
<evidence type="ECO:0000256" key="5">
    <source>
        <dbReference type="ARBA" id="ARBA00022763"/>
    </source>
</evidence>
<evidence type="ECO:0000256" key="7">
    <source>
        <dbReference type="ARBA" id="ARBA00022801"/>
    </source>
</evidence>
<comment type="function">
    <text evidence="15">Involved in base excision repair of DNA damaged by oxidation or by mutagenic agents. Acts as DNA glycosylase that recognizes and removes damaged bases. Has a preference for oxidized purines, such as 7,8-dihydro-8-oxoguanine (8-oxoG). Has AP (apurinic/apyrimidinic) lyase activity and introduces nicks in the DNA strand. Cleaves the DNA backbone by beta-delta elimination to generate a single-strand break at the site of the removed base with both 3'- and 5'-phosphates.</text>
</comment>
<dbReference type="STRING" id="1576480.XU08_C0003G0078"/>
<keyword evidence="6 15" id="KW-0863">Zinc-finger</keyword>
<feature type="active site" description="Proton donor; for delta-elimination activity" evidence="15">
    <location>
        <position position="263"/>
    </location>
</feature>
<evidence type="ECO:0000313" key="18">
    <source>
        <dbReference type="EMBL" id="KRT67402.1"/>
    </source>
</evidence>
<feature type="active site" description="Proton donor; for beta-elimination activity" evidence="15">
    <location>
        <position position="58"/>
    </location>
</feature>
<dbReference type="InterPro" id="IPR012319">
    <property type="entry name" value="FPG_cat"/>
</dbReference>
<accession>A0A0T5ZX88</accession>
<dbReference type="GO" id="GO:0008270">
    <property type="term" value="F:zinc ion binding"/>
    <property type="evidence" value="ECO:0007669"/>
    <property type="project" value="UniProtKB-UniRule"/>
</dbReference>
<dbReference type="InterPro" id="IPR035937">
    <property type="entry name" value="FPG_N"/>
</dbReference>